<proteinExistence type="predicted"/>
<dbReference type="EMBL" id="JACJIA010000006">
    <property type="protein sequence ID" value="MBA8953087.1"/>
    <property type="molecule type" value="Genomic_DNA"/>
</dbReference>
<dbReference type="Proteomes" id="UP000572680">
    <property type="component" value="Unassembled WGS sequence"/>
</dbReference>
<reference evidence="1 2" key="1">
    <citation type="submission" date="2020-08" db="EMBL/GenBank/DDBJ databases">
        <title>Genomic Encyclopedia of Type Strains, Phase IV (KMG-IV): sequencing the most valuable type-strain genomes for metagenomic binning, comparative biology and taxonomic classification.</title>
        <authorList>
            <person name="Goeker M."/>
        </authorList>
    </citation>
    <scope>NUCLEOTIDE SEQUENCE [LARGE SCALE GENOMIC DNA]</scope>
    <source>
        <strain evidence="1 2">DSM 44197</strain>
    </source>
</reference>
<dbReference type="AlphaFoldDB" id="A0A7W3LRW0"/>
<comment type="caution">
    <text evidence="1">The sequence shown here is derived from an EMBL/GenBank/DDBJ whole genome shotgun (WGS) entry which is preliminary data.</text>
</comment>
<gene>
    <name evidence="1" type="ORF">HNR61_004737</name>
</gene>
<keyword evidence="2" id="KW-1185">Reference proteome</keyword>
<evidence type="ECO:0000313" key="2">
    <source>
        <dbReference type="Proteomes" id="UP000572680"/>
    </source>
</evidence>
<protein>
    <submittedName>
        <fullName evidence="1">Uncharacterized protein</fullName>
    </submittedName>
</protein>
<evidence type="ECO:0000313" key="1">
    <source>
        <dbReference type="EMBL" id="MBA8953087.1"/>
    </source>
</evidence>
<organism evidence="1 2">
    <name type="scientific">Actinomadura namibiensis</name>
    <dbReference type="NCBI Taxonomy" id="182080"/>
    <lineage>
        <taxon>Bacteria</taxon>
        <taxon>Bacillati</taxon>
        <taxon>Actinomycetota</taxon>
        <taxon>Actinomycetes</taxon>
        <taxon>Streptosporangiales</taxon>
        <taxon>Thermomonosporaceae</taxon>
        <taxon>Actinomadura</taxon>
    </lineage>
</organism>
<accession>A0A7W3LRW0</accession>
<sequence>MMLGVVSAAGLLLKENPEKYPALTLRRPVSSSRTVN</sequence>
<name>A0A7W3LRW0_ACTNM</name>